<accession>A0ABD3BY32</accession>
<dbReference type="PANTHER" id="PTHR46410">
    <property type="entry name" value="AT-RICH INTERACTIVE DOMAIN-CONTAINING PROTEIN 2"/>
    <property type="match status" value="1"/>
</dbReference>
<organism evidence="2 3">
    <name type="scientific">Castilleja foliolosa</name>
    <dbReference type="NCBI Taxonomy" id="1961234"/>
    <lineage>
        <taxon>Eukaryota</taxon>
        <taxon>Viridiplantae</taxon>
        <taxon>Streptophyta</taxon>
        <taxon>Embryophyta</taxon>
        <taxon>Tracheophyta</taxon>
        <taxon>Spermatophyta</taxon>
        <taxon>Magnoliopsida</taxon>
        <taxon>eudicotyledons</taxon>
        <taxon>Gunneridae</taxon>
        <taxon>Pentapetalae</taxon>
        <taxon>asterids</taxon>
        <taxon>lamiids</taxon>
        <taxon>Lamiales</taxon>
        <taxon>Orobanchaceae</taxon>
        <taxon>Pedicularideae</taxon>
        <taxon>Castillejinae</taxon>
        <taxon>Castilleja</taxon>
    </lineage>
</organism>
<evidence type="ECO:0000313" key="2">
    <source>
        <dbReference type="EMBL" id="KAL3622144.1"/>
    </source>
</evidence>
<proteinExistence type="predicted"/>
<protein>
    <recommendedName>
        <fullName evidence="4">AT-rich interactive domain-containing protein 1-like</fullName>
    </recommendedName>
</protein>
<feature type="region of interest" description="Disordered" evidence="1">
    <location>
        <begin position="371"/>
        <end position="416"/>
    </location>
</feature>
<gene>
    <name evidence="2" type="ORF">CASFOL_033555</name>
</gene>
<comment type="caution">
    <text evidence="2">The sequence shown here is derived from an EMBL/GenBank/DDBJ whole genome shotgun (WGS) entry which is preliminary data.</text>
</comment>
<evidence type="ECO:0008006" key="4">
    <source>
        <dbReference type="Google" id="ProtNLM"/>
    </source>
</evidence>
<evidence type="ECO:0000256" key="1">
    <source>
        <dbReference type="SAM" id="MobiDB-lite"/>
    </source>
</evidence>
<dbReference type="AlphaFoldDB" id="A0ABD3BY32"/>
<keyword evidence="3" id="KW-1185">Reference proteome</keyword>
<dbReference type="Proteomes" id="UP001632038">
    <property type="component" value="Unassembled WGS sequence"/>
</dbReference>
<sequence length="416" mass="48230">MEFESDLKFLLSDKVKELVGFNDDLDFLDTKIDLKSVHKKSAKVDENQCVNDNEWKLDEDLISKKRKRDCYLSLVKWVREVAKDPCDRAVEPLPERHKWKGYGAETKWKQILLAREAMLLKKNADSSPQQLVWQKMQKMHPIMYEDDQSGSKRLRCSQRLIFANDLSRKLPRERLSSESSSSGFQSDDDYITDNSTVDSPNFVGNQRRQKRVPVGPNSQADLPDFLGQDSYNSDPKWSGTKIWPLEKGEQRNSLIERDPIGKGRRESCGCQFPTSFECVRFHLREKRVKLELELGSVYYKWKFDATGEIVALSWTKEDEIKFQEIVDSNRLSSEKCYWDQLFKYFPKKGREALVSYYFNVFLLRRRGCQNRSGNSNIDSDDEESEYGPIGNRFGQVPDGSPVSIFCSPKKSNANNG</sequence>
<dbReference type="PANTHER" id="PTHR46410:SF1">
    <property type="entry name" value="AT-RICH INTERACTIVE DOMAIN-CONTAINING PROTEIN 1"/>
    <property type="match status" value="1"/>
</dbReference>
<feature type="compositionally biased region" description="Polar residues" evidence="1">
    <location>
        <begin position="192"/>
        <end position="206"/>
    </location>
</feature>
<name>A0ABD3BY32_9LAMI</name>
<evidence type="ECO:0000313" key="3">
    <source>
        <dbReference type="Proteomes" id="UP001632038"/>
    </source>
</evidence>
<dbReference type="EMBL" id="JAVIJP010000060">
    <property type="protein sequence ID" value="KAL3622144.1"/>
    <property type="molecule type" value="Genomic_DNA"/>
</dbReference>
<feature type="region of interest" description="Disordered" evidence="1">
    <location>
        <begin position="172"/>
        <end position="233"/>
    </location>
</feature>
<reference evidence="3" key="1">
    <citation type="journal article" date="2024" name="IScience">
        <title>Strigolactones Initiate the Formation of Haustorium-like Structures in Castilleja.</title>
        <authorList>
            <person name="Buerger M."/>
            <person name="Peterson D."/>
            <person name="Chory J."/>
        </authorList>
    </citation>
    <scope>NUCLEOTIDE SEQUENCE [LARGE SCALE GENOMIC DNA]</scope>
</reference>